<proteinExistence type="predicted"/>
<evidence type="ECO:0000256" key="1">
    <source>
        <dbReference type="ARBA" id="ARBA00004236"/>
    </source>
</evidence>
<evidence type="ECO:0000256" key="5">
    <source>
        <dbReference type="ARBA" id="ARBA00023136"/>
    </source>
</evidence>
<dbReference type="AlphaFoldDB" id="A0A0R2P6V6"/>
<dbReference type="InterPro" id="IPR025937">
    <property type="entry name" value="PDGLE_dom"/>
</dbReference>
<keyword evidence="3 6" id="KW-0812">Transmembrane</keyword>
<protein>
    <recommendedName>
        <fullName evidence="7">PDGLE domain-containing protein</fullName>
    </recommendedName>
</protein>
<evidence type="ECO:0000256" key="4">
    <source>
        <dbReference type="ARBA" id="ARBA00022989"/>
    </source>
</evidence>
<reference evidence="8 9" key="1">
    <citation type="submission" date="2015-10" db="EMBL/GenBank/DDBJ databases">
        <title>Metagenome-Assembled Genomes uncover a global brackish microbiome.</title>
        <authorList>
            <person name="Hugerth L.W."/>
            <person name="Larsson J."/>
            <person name="Alneberg J."/>
            <person name="Lindh M.V."/>
            <person name="Legrand C."/>
            <person name="Pinhassi J."/>
            <person name="Andersson A.F."/>
        </authorList>
    </citation>
    <scope>NUCLEOTIDE SEQUENCE [LARGE SCALE GENOMIC DNA]</scope>
    <source>
        <strain evidence="8">BACL2 MAG-121220-bin52</strain>
    </source>
</reference>
<accession>A0A0R2P6V6</accession>
<name>A0A0R2P6V6_9ACTN</name>
<feature type="transmembrane region" description="Helical" evidence="6">
    <location>
        <begin position="73"/>
        <end position="97"/>
    </location>
</feature>
<feature type="transmembrane region" description="Helical" evidence="6">
    <location>
        <begin position="12"/>
        <end position="30"/>
    </location>
</feature>
<dbReference type="Proteomes" id="UP000054017">
    <property type="component" value="Unassembled WGS sequence"/>
</dbReference>
<evidence type="ECO:0000256" key="2">
    <source>
        <dbReference type="ARBA" id="ARBA00022475"/>
    </source>
</evidence>
<dbReference type="GO" id="GO:0005886">
    <property type="term" value="C:plasma membrane"/>
    <property type="evidence" value="ECO:0007669"/>
    <property type="project" value="UniProtKB-SubCell"/>
</dbReference>
<evidence type="ECO:0000256" key="3">
    <source>
        <dbReference type="ARBA" id="ARBA00022692"/>
    </source>
</evidence>
<keyword evidence="4 6" id="KW-1133">Transmembrane helix</keyword>
<sequence>MNQSKNNLKKFYALFFLAALSLAGGLSYYASSSPDGLEKVAEDEGFLESAQDSALSNSPLADYGLVGLDSERLSVGIAGVVGVVATAVIALALFTLIKKRS</sequence>
<evidence type="ECO:0000313" key="9">
    <source>
        <dbReference type="Proteomes" id="UP000054017"/>
    </source>
</evidence>
<evidence type="ECO:0000259" key="7">
    <source>
        <dbReference type="Pfam" id="PF13190"/>
    </source>
</evidence>
<evidence type="ECO:0000256" key="6">
    <source>
        <dbReference type="SAM" id="Phobius"/>
    </source>
</evidence>
<comment type="caution">
    <text evidence="8">The sequence shown here is derived from an EMBL/GenBank/DDBJ whole genome shotgun (WGS) entry which is preliminary data.</text>
</comment>
<keyword evidence="2" id="KW-1003">Cell membrane</keyword>
<gene>
    <name evidence="8" type="ORF">ABR65_04010</name>
</gene>
<dbReference type="EMBL" id="LIAX01000252">
    <property type="protein sequence ID" value="KRO31709.1"/>
    <property type="molecule type" value="Genomic_DNA"/>
</dbReference>
<feature type="domain" description="PDGLE" evidence="7">
    <location>
        <begin position="9"/>
        <end position="99"/>
    </location>
</feature>
<dbReference type="Pfam" id="PF13190">
    <property type="entry name" value="PDGLE"/>
    <property type="match status" value="1"/>
</dbReference>
<keyword evidence="5 6" id="KW-0472">Membrane</keyword>
<comment type="subcellular location">
    <subcellularLocation>
        <location evidence="1">Cell membrane</location>
    </subcellularLocation>
</comment>
<organism evidence="8 9">
    <name type="scientific">Actinobacteria bacterium BACL2 MAG-121220-bin52</name>
    <dbReference type="NCBI Taxonomy" id="1655573"/>
    <lineage>
        <taxon>Bacteria</taxon>
        <taxon>Bacillati</taxon>
        <taxon>Actinomycetota</taxon>
        <taxon>Actinomycetes</taxon>
        <taxon>Actinomycetes incertae sedis</taxon>
        <taxon>ac1 cluster</taxon>
    </lineage>
</organism>
<evidence type="ECO:0000313" key="8">
    <source>
        <dbReference type="EMBL" id="KRO31709.1"/>
    </source>
</evidence>